<dbReference type="OrthoDB" id="383555at2157"/>
<keyword evidence="1" id="KW-0472">Membrane</keyword>
<name>A0A076LIJ5_9EURY</name>
<reference evidence="2 3" key="1">
    <citation type="journal article" date="2015" name="Int. J. Syst. Evol. Microbiol.">
        <title>M ethanocaldococcus bathoardescens sp. nov., a hyperthermophilic methanogen isolated from a volcanically active deep-sea hydrothermal vent.</title>
        <authorList>
            <person name="Stewart L.C."/>
            <person name="Jung J.H."/>
            <person name="Kim Y.T."/>
            <person name="Kwon S.W."/>
            <person name="Park C.S."/>
            <person name="Holden J.F."/>
        </authorList>
    </citation>
    <scope>NUCLEOTIDE SEQUENCE [LARGE SCALE GENOMIC DNA]</scope>
    <source>
        <strain evidence="2 3">JH146</strain>
    </source>
</reference>
<feature type="transmembrane region" description="Helical" evidence="1">
    <location>
        <begin position="38"/>
        <end position="63"/>
    </location>
</feature>
<dbReference type="GeneID" id="24892093"/>
<dbReference type="Proteomes" id="UP000028781">
    <property type="component" value="Chromosome"/>
</dbReference>
<evidence type="ECO:0000313" key="3">
    <source>
        <dbReference type="Proteomes" id="UP000028781"/>
    </source>
</evidence>
<gene>
    <name evidence="2" type="ORF">JH146_1461</name>
</gene>
<feature type="transmembrane region" description="Helical" evidence="1">
    <location>
        <begin position="170"/>
        <end position="188"/>
    </location>
</feature>
<organism evidence="2 3">
    <name type="scientific">Methanocaldococcus bathoardescens</name>
    <dbReference type="NCBI Taxonomy" id="1301915"/>
    <lineage>
        <taxon>Archaea</taxon>
        <taxon>Methanobacteriati</taxon>
        <taxon>Methanobacteriota</taxon>
        <taxon>Methanomada group</taxon>
        <taxon>Methanococci</taxon>
        <taxon>Methanococcales</taxon>
        <taxon>Methanocaldococcaceae</taxon>
        <taxon>Methanocaldococcus</taxon>
    </lineage>
</organism>
<feature type="transmembrane region" description="Helical" evidence="1">
    <location>
        <begin position="84"/>
        <end position="106"/>
    </location>
</feature>
<dbReference type="EMBL" id="CP009149">
    <property type="protein sequence ID" value="AIJ06303.1"/>
    <property type="molecule type" value="Genomic_DNA"/>
</dbReference>
<keyword evidence="1" id="KW-0812">Transmembrane</keyword>
<dbReference type="KEGG" id="mjh:JH146_1461"/>
<dbReference type="AlphaFoldDB" id="A0A076LIJ5"/>
<feature type="transmembrane region" description="Helical" evidence="1">
    <location>
        <begin position="12"/>
        <end position="32"/>
    </location>
</feature>
<proteinExistence type="predicted"/>
<keyword evidence="3" id="KW-1185">Reference proteome</keyword>
<dbReference type="HOGENOM" id="CLU_120794_0_0_2"/>
<sequence length="200" mass="23553">MEDKVREIRGKILDVFVIMLIIYLAIVTYTYLQTNILYNLYFIKTNMQTILGILGIILILLYIPRLKITVYNLYKKLYFSIKSFSLGQKFVLIAIILIIYSAIFLIKNNENYANAVAILSYYFLIFGVLNEFVDYVLEEKINDKINIIKTFTSLILLGVVIHYTNDIKYYFKYLYILIFIIALIYIPMKLNILRKEKNGG</sequence>
<dbReference type="RefSeq" id="WP_048202388.1">
    <property type="nucleotide sequence ID" value="NZ_CP009149.1"/>
</dbReference>
<evidence type="ECO:0000313" key="2">
    <source>
        <dbReference type="EMBL" id="AIJ06303.1"/>
    </source>
</evidence>
<feature type="transmembrane region" description="Helical" evidence="1">
    <location>
        <begin position="112"/>
        <end position="133"/>
    </location>
</feature>
<protein>
    <submittedName>
        <fullName evidence="2">Uncharacterized protein</fullName>
    </submittedName>
</protein>
<feature type="transmembrane region" description="Helical" evidence="1">
    <location>
        <begin position="145"/>
        <end position="164"/>
    </location>
</feature>
<evidence type="ECO:0000256" key="1">
    <source>
        <dbReference type="SAM" id="Phobius"/>
    </source>
</evidence>
<keyword evidence="1" id="KW-1133">Transmembrane helix</keyword>
<accession>A0A076LIJ5</accession>
<dbReference type="STRING" id="1301915.JH146_1461"/>